<name>A0A7K1XXW8_9SPHI</name>
<evidence type="ECO:0000313" key="7">
    <source>
        <dbReference type="EMBL" id="MXV15792.1"/>
    </source>
</evidence>
<proteinExistence type="predicted"/>
<feature type="transmembrane region" description="Helical" evidence="6">
    <location>
        <begin position="97"/>
        <end position="114"/>
    </location>
</feature>
<dbReference type="Pfam" id="PF13440">
    <property type="entry name" value="Polysacc_synt_3"/>
    <property type="match status" value="1"/>
</dbReference>
<dbReference type="EMBL" id="WVHS01000002">
    <property type="protein sequence ID" value="MXV15792.1"/>
    <property type="molecule type" value="Genomic_DNA"/>
</dbReference>
<feature type="transmembrane region" description="Helical" evidence="6">
    <location>
        <begin position="161"/>
        <end position="184"/>
    </location>
</feature>
<accession>A0A7K1XXW8</accession>
<feature type="transmembrane region" description="Helical" evidence="6">
    <location>
        <begin position="307"/>
        <end position="327"/>
    </location>
</feature>
<evidence type="ECO:0000256" key="4">
    <source>
        <dbReference type="ARBA" id="ARBA00022989"/>
    </source>
</evidence>
<gene>
    <name evidence="7" type="ORF">GS398_10790</name>
</gene>
<keyword evidence="4 6" id="KW-1133">Transmembrane helix</keyword>
<feature type="transmembrane region" description="Helical" evidence="6">
    <location>
        <begin position="21"/>
        <end position="41"/>
    </location>
</feature>
<reference evidence="7 8" key="1">
    <citation type="submission" date="2019-11" db="EMBL/GenBank/DDBJ databases">
        <title>Pedobacter sp. HMF7056 Genome sequencing and assembly.</title>
        <authorList>
            <person name="Kang H."/>
            <person name="Kim H."/>
            <person name="Joh K."/>
        </authorList>
    </citation>
    <scope>NUCLEOTIDE SEQUENCE [LARGE SCALE GENOMIC DNA]</scope>
    <source>
        <strain evidence="7 8">HMF7056</strain>
    </source>
</reference>
<feature type="transmembrane region" description="Helical" evidence="6">
    <location>
        <begin position="453"/>
        <end position="472"/>
    </location>
</feature>
<keyword evidence="3 6" id="KW-0812">Transmembrane</keyword>
<organism evidence="7 8">
    <name type="scientific">Hufsiella ginkgonis</name>
    <dbReference type="NCBI Taxonomy" id="2695274"/>
    <lineage>
        <taxon>Bacteria</taxon>
        <taxon>Pseudomonadati</taxon>
        <taxon>Bacteroidota</taxon>
        <taxon>Sphingobacteriia</taxon>
        <taxon>Sphingobacteriales</taxon>
        <taxon>Sphingobacteriaceae</taxon>
        <taxon>Hufsiella</taxon>
    </lineage>
</organism>
<evidence type="ECO:0000256" key="1">
    <source>
        <dbReference type="ARBA" id="ARBA00004651"/>
    </source>
</evidence>
<dbReference type="RefSeq" id="WP_160906765.1">
    <property type="nucleotide sequence ID" value="NZ_WVHS01000002.1"/>
</dbReference>
<evidence type="ECO:0000256" key="6">
    <source>
        <dbReference type="SAM" id="Phobius"/>
    </source>
</evidence>
<feature type="transmembrane region" description="Helical" evidence="6">
    <location>
        <begin position="223"/>
        <end position="243"/>
    </location>
</feature>
<dbReference type="GO" id="GO:0005886">
    <property type="term" value="C:plasma membrane"/>
    <property type="evidence" value="ECO:0007669"/>
    <property type="project" value="UniProtKB-SubCell"/>
</dbReference>
<evidence type="ECO:0000313" key="8">
    <source>
        <dbReference type="Proteomes" id="UP000451233"/>
    </source>
</evidence>
<dbReference type="Proteomes" id="UP000451233">
    <property type="component" value="Unassembled WGS sequence"/>
</dbReference>
<feature type="transmembrane region" description="Helical" evidence="6">
    <location>
        <begin position="347"/>
        <end position="365"/>
    </location>
</feature>
<feature type="transmembrane region" description="Helical" evidence="6">
    <location>
        <begin position="263"/>
        <end position="286"/>
    </location>
</feature>
<keyword evidence="8" id="KW-1185">Reference proteome</keyword>
<dbReference type="AlphaFoldDB" id="A0A7K1XXW8"/>
<comment type="caution">
    <text evidence="7">The sequence shown here is derived from an EMBL/GenBank/DDBJ whole genome shotgun (WGS) entry which is preliminary data.</text>
</comment>
<keyword evidence="5 6" id="KW-0472">Membrane</keyword>
<dbReference type="PANTHER" id="PTHR30250:SF11">
    <property type="entry name" value="O-ANTIGEN TRANSPORTER-RELATED"/>
    <property type="match status" value="1"/>
</dbReference>
<evidence type="ECO:0000256" key="3">
    <source>
        <dbReference type="ARBA" id="ARBA00022692"/>
    </source>
</evidence>
<evidence type="ECO:0000256" key="2">
    <source>
        <dbReference type="ARBA" id="ARBA00022475"/>
    </source>
</evidence>
<sequence>MNQIIKTGQKFTRSKLVSNSAWGIASSMLQTLFICLFFAIMARSYDAATFAQFLIASTVYQLLAAVASMGLGQWFIRQYIREDDKIGFTARFLKMQTVLGLLFYLVNICLAYLVYPDGQVRMLCLILGTNIIFDNFINAIRSLNIVESRQRTTATILVIDGFLKLLAGIFVLILAITPVMLALLTIVARIITAGLFTRIGSAGTISLRSIFTTAISVRDLKELITKNWQFVVIGSISIIYWRIGNLIISKTMSLADVADYEIAFRIFSIMQILPVIASATIFPRLVTYIADNDLAGLKKIYQAIFRGYSLFAIVAYAFVYSFSSLAVPFAFGDGYPGAGKCLQQMSLTFLLMPTVLLQANLLVAMGLEKRDMWFNVVSLLVYLAGCITGLLFFSSLAVINYAILFSFLVFHLSQDALLISRRITSFKNCLCFYGVLTLFLFSYWFASSIANPYLVFCLLAAGIACAAALLTVSPWRSLNLAKPGKPVLS</sequence>
<feature type="transmembrane region" description="Helical" evidence="6">
    <location>
        <begin position="53"/>
        <end position="76"/>
    </location>
</feature>
<dbReference type="PANTHER" id="PTHR30250">
    <property type="entry name" value="PST FAMILY PREDICTED COLANIC ACID TRANSPORTER"/>
    <property type="match status" value="1"/>
</dbReference>
<dbReference type="InterPro" id="IPR050833">
    <property type="entry name" value="Poly_Biosynth_Transport"/>
</dbReference>
<evidence type="ECO:0000256" key="5">
    <source>
        <dbReference type="ARBA" id="ARBA00023136"/>
    </source>
</evidence>
<keyword evidence="2" id="KW-1003">Cell membrane</keyword>
<protein>
    <submittedName>
        <fullName evidence="7">Oligosaccharide flippase family protein</fullName>
    </submittedName>
</protein>
<feature type="transmembrane region" description="Helical" evidence="6">
    <location>
        <begin position="430"/>
        <end position="447"/>
    </location>
</feature>
<feature type="transmembrane region" description="Helical" evidence="6">
    <location>
        <begin position="372"/>
        <end position="393"/>
    </location>
</feature>
<comment type="subcellular location">
    <subcellularLocation>
        <location evidence="1">Cell membrane</location>
        <topology evidence="1">Multi-pass membrane protein</topology>
    </subcellularLocation>
</comment>